<sequence>MSRSLGKYFLEELKNGYLNPLLEFVKQDDTLFFAIRDNCVNLYYRGGNLLKVKMKPDGGYEATFDTNYFLHGNVTLPESIFFDKATVEKWVNLFPRLKHEMDVYFATYKKPEREFQQLVARENSRSTISNSTDYFIVDIEYAEPKINARFDMIAIKWLSKGAIRKNGDSCRLALIEMKYGDAALTGNAGLKKHIKDIEKMDLKKMDIIKNEAVNIFEQLCELKLIQFSEGGNSNQIKTLTNMLPEFIFLLANHDPESTILKEEVKQINPLSNAELKFATASFMGYGLFENDIISLNDFKRHL</sequence>
<gene>
    <name evidence="1" type="ORF">EZS27_004901</name>
</gene>
<protein>
    <submittedName>
        <fullName evidence="1">Uncharacterized protein</fullName>
    </submittedName>
</protein>
<proteinExistence type="predicted"/>
<evidence type="ECO:0000313" key="1">
    <source>
        <dbReference type="EMBL" id="KAA6347632.1"/>
    </source>
</evidence>
<dbReference type="AlphaFoldDB" id="A0A5J4SPA2"/>
<name>A0A5J4SPA2_9ZZZZ</name>
<organism evidence="1">
    <name type="scientific">termite gut metagenome</name>
    <dbReference type="NCBI Taxonomy" id="433724"/>
    <lineage>
        <taxon>unclassified sequences</taxon>
        <taxon>metagenomes</taxon>
        <taxon>organismal metagenomes</taxon>
    </lineage>
</organism>
<dbReference type="EMBL" id="SNRY01000089">
    <property type="protein sequence ID" value="KAA6347632.1"/>
    <property type="molecule type" value="Genomic_DNA"/>
</dbReference>
<accession>A0A5J4SPA2</accession>
<comment type="caution">
    <text evidence="1">The sequence shown here is derived from an EMBL/GenBank/DDBJ whole genome shotgun (WGS) entry which is preliminary data.</text>
</comment>
<reference evidence="1" key="1">
    <citation type="submission" date="2019-03" db="EMBL/GenBank/DDBJ databases">
        <title>Single cell metagenomics reveals metabolic interactions within the superorganism composed of flagellate Streblomastix strix and complex community of Bacteroidetes bacteria on its surface.</title>
        <authorList>
            <person name="Treitli S.C."/>
            <person name="Kolisko M."/>
            <person name="Husnik F."/>
            <person name="Keeling P."/>
            <person name="Hampl V."/>
        </authorList>
    </citation>
    <scope>NUCLEOTIDE SEQUENCE</scope>
    <source>
        <strain evidence="1">STM</strain>
    </source>
</reference>